<dbReference type="GO" id="GO:0000159">
    <property type="term" value="C:protein phosphatase type 2A complex"/>
    <property type="evidence" value="ECO:0007669"/>
    <property type="project" value="InterPro"/>
</dbReference>
<proteinExistence type="predicted"/>
<dbReference type="STRING" id="5722.A2EIF4"/>
<evidence type="ECO:0000313" key="1">
    <source>
        <dbReference type="EMBL" id="EAY07559.1"/>
    </source>
</evidence>
<dbReference type="GO" id="GO:0007165">
    <property type="term" value="P:signal transduction"/>
    <property type="evidence" value="ECO:0007669"/>
    <property type="project" value="InterPro"/>
</dbReference>
<dbReference type="OrthoDB" id="10264446at2759"/>
<dbReference type="Pfam" id="PF01603">
    <property type="entry name" value="B56"/>
    <property type="match status" value="1"/>
</dbReference>
<dbReference type="Gene3D" id="1.25.10.10">
    <property type="entry name" value="Leucine-rich Repeat Variant"/>
    <property type="match status" value="1"/>
</dbReference>
<dbReference type="KEGG" id="tva:4765453"/>
<dbReference type="VEuPathDB" id="TrichDB:TVAG_211980"/>
<dbReference type="Proteomes" id="UP000001542">
    <property type="component" value="Unassembled WGS sequence"/>
</dbReference>
<sequence length="550" mass="63433">MLRRQYSKKQTSLSLFKSNPPAVRRITGQFEIPPPQLPSNQEEENTNKIEENHLSLYDSPIADIKVPQTSLLKMDVFRNLAPVELVDIPTLPQIESSSFQGIFEKKIEACCQICPFADEELERVSIERKTTHLTKLYRLFLGAIPQSTKLTDKNYELLYGMVMRNIVRRLPTIDPLALENYDVSPFTEPSWPHLSIAYSILGKILAEFPNAPFFDFKTLSNILLVAGSADGRERQQIVIFISRFISLNQQFNDPLIQKFASIIENYLDSMHNPFIILTILTTFVAIIRDLGEIPPLFSRFFRHFIVRLLSDIHLPFYDQIMCTIIDLYIEDDSRNSICVVHQVLRHWPYTKLAKQSIFLYLIIKCFPKLPNKEIQPNLTRILNILATSTDSECYRVAEAAFQMWTTHGFDRIINENIKLINHIFAVHVFNARENHWSPTVRNNANFVLSILMKKDPKFGNNFNQESTIDDADCKKLRFWVYIAREASKVDQSFDLSKKLTEITNVCTPRQIQSRGSNAYIKRPVRQRANSCCVSQPSSAPSRIARPFGAH</sequence>
<dbReference type="PANTHER" id="PTHR10257">
    <property type="entry name" value="SERINE/THREONINE PROTEIN PHOSPHATASE 2A PP2A REGULATORY SUBUNIT B"/>
    <property type="match status" value="1"/>
</dbReference>
<reference evidence="1" key="2">
    <citation type="journal article" date="2007" name="Science">
        <title>Draft genome sequence of the sexually transmitted pathogen Trichomonas vaginalis.</title>
        <authorList>
            <person name="Carlton J.M."/>
            <person name="Hirt R.P."/>
            <person name="Silva J.C."/>
            <person name="Delcher A.L."/>
            <person name="Schatz M."/>
            <person name="Zhao Q."/>
            <person name="Wortman J.R."/>
            <person name="Bidwell S.L."/>
            <person name="Alsmark U.C.M."/>
            <person name="Besteiro S."/>
            <person name="Sicheritz-Ponten T."/>
            <person name="Noel C.J."/>
            <person name="Dacks J.B."/>
            <person name="Foster P.G."/>
            <person name="Simillion C."/>
            <person name="Van de Peer Y."/>
            <person name="Miranda-Saavedra D."/>
            <person name="Barton G.J."/>
            <person name="Westrop G.D."/>
            <person name="Mueller S."/>
            <person name="Dessi D."/>
            <person name="Fiori P.L."/>
            <person name="Ren Q."/>
            <person name="Paulsen I."/>
            <person name="Zhang H."/>
            <person name="Bastida-Corcuera F.D."/>
            <person name="Simoes-Barbosa A."/>
            <person name="Brown M.T."/>
            <person name="Hayes R.D."/>
            <person name="Mukherjee M."/>
            <person name="Okumura C.Y."/>
            <person name="Schneider R."/>
            <person name="Smith A.J."/>
            <person name="Vanacova S."/>
            <person name="Villalvazo M."/>
            <person name="Haas B.J."/>
            <person name="Pertea M."/>
            <person name="Feldblyum T.V."/>
            <person name="Utterback T.R."/>
            <person name="Shu C.L."/>
            <person name="Osoegawa K."/>
            <person name="de Jong P.J."/>
            <person name="Hrdy I."/>
            <person name="Horvathova L."/>
            <person name="Zubacova Z."/>
            <person name="Dolezal P."/>
            <person name="Malik S.B."/>
            <person name="Logsdon J.M. Jr."/>
            <person name="Henze K."/>
            <person name="Gupta A."/>
            <person name="Wang C.C."/>
            <person name="Dunne R.L."/>
            <person name="Upcroft J.A."/>
            <person name="Upcroft P."/>
            <person name="White O."/>
            <person name="Salzberg S.L."/>
            <person name="Tang P."/>
            <person name="Chiu C.-H."/>
            <person name="Lee Y.-S."/>
            <person name="Embley T.M."/>
            <person name="Coombs G.H."/>
            <person name="Mottram J.C."/>
            <person name="Tachezy J."/>
            <person name="Fraser-Liggett C.M."/>
            <person name="Johnson P.J."/>
        </authorList>
    </citation>
    <scope>NUCLEOTIDE SEQUENCE [LARGE SCALE GENOMIC DNA]</scope>
    <source>
        <strain evidence="1">G3</strain>
    </source>
</reference>
<dbReference type="FunFam" id="1.25.10.10:FF:000331">
    <property type="entry name" value="Phosphoprotein phosphatase, putative"/>
    <property type="match status" value="1"/>
</dbReference>
<dbReference type="PANTHER" id="PTHR10257:SF3">
    <property type="entry name" value="SERINE_THREONINE-PROTEIN PHOSPHATASE 2A 56 KDA REGULATORY SUBUNIT GAMMA ISOFORM"/>
    <property type="match status" value="1"/>
</dbReference>
<keyword evidence="2" id="KW-1185">Reference proteome</keyword>
<dbReference type="eggNOG" id="KOG2085">
    <property type="taxonomic scope" value="Eukaryota"/>
</dbReference>
<organism evidence="1 2">
    <name type="scientific">Trichomonas vaginalis (strain ATCC PRA-98 / G3)</name>
    <dbReference type="NCBI Taxonomy" id="412133"/>
    <lineage>
        <taxon>Eukaryota</taxon>
        <taxon>Metamonada</taxon>
        <taxon>Parabasalia</taxon>
        <taxon>Trichomonadida</taxon>
        <taxon>Trichomonadidae</taxon>
        <taxon>Trichomonas</taxon>
    </lineage>
</organism>
<dbReference type="GO" id="GO:0072542">
    <property type="term" value="F:protein phosphatase activator activity"/>
    <property type="evidence" value="ECO:0000318"/>
    <property type="project" value="GO_Central"/>
</dbReference>
<evidence type="ECO:0000313" key="2">
    <source>
        <dbReference type="Proteomes" id="UP000001542"/>
    </source>
</evidence>
<protein>
    <recommendedName>
        <fullName evidence="3">Phosphoprotein phosphatase</fullName>
    </recommendedName>
</protein>
<evidence type="ECO:0008006" key="3">
    <source>
        <dbReference type="Google" id="ProtNLM"/>
    </source>
</evidence>
<dbReference type="SUPFAM" id="SSF48371">
    <property type="entry name" value="ARM repeat"/>
    <property type="match status" value="1"/>
</dbReference>
<reference evidence="1" key="1">
    <citation type="submission" date="2006-10" db="EMBL/GenBank/DDBJ databases">
        <authorList>
            <person name="Amadeo P."/>
            <person name="Zhao Q."/>
            <person name="Wortman J."/>
            <person name="Fraser-Liggett C."/>
            <person name="Carlton J."/>
        </authorList>
    </citation>
    <scope>NUCLEOTIDE SEQUENCE</scope>
    <source>
        <strain evidence="1">G3</strain>
    </source>
</reference>
<dbReference type="EMBL" id="DS113397">
    <property type="protein sequence ID" value="EAY07559.1"/>
    <property type="molecule type" value="Genomic_DNA"/>
</dbReference>
<accession>A2EIF4</accession>
<dbReference type="RefSeq" id="XP_001319782.1">
    <property type="nucleotide sequence ID" value="XM_001319747.1"/>
</dbReference>
<dbReference type="InterPro" id="IPR016024">
    <property type="entry name" value="ARM-type_fold"/>
</dbReference>
<dbReference type="SMR" id="A2EIF4"/>
<dbReference type="GO" id="GO:0051177">
    <property type="term" value="P:meiotic sister chromatid cohesion"/>
    <property type="evidence" value="ECO:0000318"/>
    <property type="project" value="GO_Central"/>
</dbReference>
<name>A2EIF4_TRIV3</name>
<dbReference type="InParanoid" id="A2EIF4"/>
<dbReference type="VEuPathDB" id="TrichDB:TVAGG3_0049100"/>
<dbReference type="InterPro" id="IPR002554">
    <property type="entry name" value="PP2A_B56"/>
</dbReference>
<dbReference type="InterPro" id="IPR011989">
    <property type="entry name" value="ARM-like"/>
</dbReference>
<gene>
    <name evidence="1" type="ORF">TVAG_211980</name>
</gene>
<dbReference type="AlphaFoldDB" id="A2EIF4"/>